<dbReference type="GO" id="GO:0005347">
    <property type="term" value="F:ATP transmembrane transporter activity"/>
    <property type="evidence" value="ECO:0007669"/>
    <property type="project" value="TreeGrafter"/>
</dbReference>
<dbReference type="InterPro" id="IPR018108">
    <property type="entry name" value="MCP_transmembrane"/>
</dbReference>
<dbReference type="AlphaFoldDB" id="A0A7R9ZFS4"/>
<organism evidence="12">
    <name type="scientific">Pseudictyota dubia</name>
    <dbReference type="NCBI Taxonomy" id="2749911"/>
    <lineage>
        <taxon>Eukaryota</taxon>
        <taxon>Sar</taxon>
        <taxon>Stramenopiles</taxon>
        <taxon>Ochrophyta</taxon>
        <taxon>Bacillariophyta</taxon>
        <taxon>Mediophyceae</taxon>
        <taxon>Biddulphiophycidae</taxon>
        <taxon>Eupodiscales</taxon>
        <taxon>Odontellaceae</taxon>
        <taxon>Pseudictyota</taxon>
    </lineage>
</organism>
<evidence type="ECO:0000256" key="3">
    <source>
        <dbReference type="ARBA" id="ARBA00022448"/>
    </source>
</evidence>
<dbReference type="GO" id="GO:0015228">
    <property type="term" value="F:coenzyme A transmembrane transporter activity"/>
    <property type="evidence" value="ECO:0007669"/>
    <property type="project" value="TreeGrafter"/>
</dbReference>
<dbReference type="PANTHER" id="PTHR45939">
    <property type="entry name" value="PEROXISOMAL MEMBRANE PROTEIN PMP34-RELATED"/>
    <property type="match status" value="1"/>
</dbReference>
<evidence type="ECO:0000256" key="7">
    <source>
        <dbReference type="ARBA" id="ARBA00023136"/>
    </source>
</evidence>
<evidence type="ECO:0000256" key="4">
    <source>
        <dbReference type="ARBA" id="ARBA00022692"/>
    </source>
</evidence>
<dbReference type="SUPFAM" id="SSF103506">
    <property type="entry name" value="Mitochondrial carrier"/>
    <property type="match status" value="1"/>
</dbReference>
<evidence type="ECO:0000256" key="8">
    <source>
        <dbReference type="ARBA" id="ARBA00023140"/>
    </source>
</evidence>
<keyword evidence="7 9" id="KW-0472">Membrane</keyword>
<dbReference type="GO" id="GO:0080122">
    <property type="term" value="F:AMP transmembrane transporter activity"/>
    <property type="evidence" value="ECO:0007669"/>
    <property type="project" value="TreeGrafter"/>
</dbReference>
<dbReference type="GO" id="GO:0015217">
    <property type="term" value="F:ADP transmembrane transporter activity"/>
    <property type="evidence" value="ECO:0007669"/>
    <property type="project" value="TreeGrafter"/>
</dbReference>
<evidence type="ECO:0000256" key="9">
    <source>
        <dbReference type="PROSITE-ProRule" id="PRU00282"/>
    </source>
</evidence>
<keyword evidence="6 11" id="KW-1133">Transmembrane helix</keyword>
<proteinExistence type="inferred from homology"/>
<accession>A0A7R9ZFS4</accession>
<feature type="repeat" description="Solcar" evidence="9">
    <location>
        <begin position="60"/>
        <end position="159"/>
    </location>
</feature>
<dbReference type="GO" id="GO:0051724">
    <property type="term" value="F:NAD transmembrane transporter activity"/>
    <property type="evidence" value="ECO:0007669"/>
    <property type="project" value="TreeGrafter"/>
</dbReference>
<feature type="repeat" description="Solcar" evidence="9">
    <location>
        <begin position="1"/>
        <end position="40"/>
    </location>
</feature>
<dbReference type="InterPro" id="IPR052217">
    <property type="entry name" value="Mito/Peroxisomal_Carrier"/>
</dbReference>
<dbReference type="PROSITE" id="PS50920">
    <property type="entry name" value="SOLCAR"/>
    <property type="match status" value="2"/>
</dbReference>
<comment type="subcellular location">
    <subcellularLocation>
        <location evidence="1">Peroxisome membrane</location>
        <topology evidence="1">Multi-pass membrane protein</topology>
    </subcellularLocation>
</comment>
<keyword evidence="8" id="KW-0576">Peroxisome</keyword>
<keyword evidence="4 9" id="KW-0812">Transmembrane</keyword>
<evidence type="ECO:0000313" key="12">
    <source>
        <dbReference type="EMBL" id="CAD8321207.1"/>
    </source>
</evidence>
<evidence type="ECO:0000256" key="5">
    <source>
        <dbReference type="ARBA" id="ARBA00022737"/>
    </source>
</evidence>
<dbReference type="EMBL" id="HBED01039102">
    <property type="protein sequence ID" value="CAD8321207.1"/>
    <property type="molecule type" value="Transcribed_RNA"/>
</dbReference>
<evidence type="ECO:0000256" key="1">
    <source>
        <dbReference type="ARBA" id="ARBA00004585"/>
    </source>
</evidence>
<dbReference type="GO" id="GO:0015230">
    <property type="term" value="F:FAD transmembrane transporter activity"/>
    <property type="evidence" value="ECO:0007669"/>
    <property type="project" value="TreeGrafter"/>
</dbReference>
<evidence type="ECO:0000256" key="6">
    <source>
        <dbReference type="ARBA" id="ARBA00022989"/>
    </source>
</evidence>
<protein>
    <recommendedName>
        <fullName evidence="13">ADP,ATP carrier protein</fullName>
    </recommendedName>
</protein>
<comment type="similarity">
    <text evidence="2 10">Belongs to the mitochondrial carrier (TC 2.A.29) family.</text>
</comment>
<dbReference type="InterPro" id="IPR023395">
    <property type="entry name" value="MCP_dom_sf"/>
</dbReference>
<dbReference type="Pfam" id="PF00153">
    <property type="entry name" value="Mito_carr"/>
    <property type="match status" value="2"/>
</dbReference>
<evidence type="ECO:0000256" key="2">
    <source>
        <dbReference type="ARBA" id="ARBA00006375"/>
    </source>
</evidence>
<evidence type="ECO:0008006" key="13">
    <source>
        <dbReference type="Google" id="ProtNLM"/>
    </source>
</evidence>
<gene>
    <name evidence="12" type="ORF">TDUB1175_LOCUS19623</name>
</gene>
<evidence type="ECO:0000256" key="11">
    <source>
        <dbReference type="SAM" id="Phobius"/>
    </source>
</evidence>
<dbReference type="GO" id="GO:0005778">
    <property type="term" value="C:peroxisomal membrane"/>
    <property type="evidence" value="ECO:0007669"/>
    <property type="project" value="UniProtKB-SubCell"/>
</dbReference>
<dbReference type="PANTHER" id="PTHR45939:SF5">
    <property type="entry name" value="PEROXISOMAL MEMBRANE PROTEIN PMP34"/>
    <property type="match status" value="1"/>
</dbReference>
<dbReference type="Gene3D" id="1.50.40.10">
    <property type="entry name" value="Mitochondrial carrier domain"/>
    <property type="match status" value="1"/>
</dbReference>
<keyword evidence="5" id="KW-0677">Repeat</keyword>
<keyword evidence="3 10" id="KW-0813">Transport</keyword>
<evidence type="ECO:0000256" key="10">
    <source>
        <dbReference type="RuleBase" id="RU000488"/>
    </source>
</evidence>
<reference evidence="12" key="1">
    <citation type="submission" date="2021-01" db="EMBL/GenBank/DDBJ databases">
        <authorList>
            <person name="Corre E."/>
            <person name="Pelletier E."/>
            <person name="Niang G."/>
            <person name="Scheremetjew M."/>
            <person name="Finn R."/>
            <person name="Kale V."/>
            <person name="Holt S."/>
            <person name="Cochrane G."/>
            <person name="Meng A."/>
            <person name="Brown T."/>
            <person name="Cohen L."/>
        </authorList>
    </citation>
    <scope>NUCLEOTIDE SEQUENCE</scope>
    <source>
        <strain evidence="12">CCMP147</strain>
    </source>
</reference>
<dbReference type="GO" id="GO:0044610">
    <property type="term" value="F:FMN transmembrane transporter activity"/>
    <property type="evidence" value="ECO:0007669"/>
    <property type="project" value="TreeGrafter"/>
</dbReference>
<sequence length="171" mass="18818">MRDIIKKEGFGQLWSGTWASLVLVSNPAIQFFLYEQLKIYLVSSRFKRRRETGALGLLSLSAVEAFVVGAVAKGVATIITYPLQLAQVLLRLQKNQDANGIEGNSGSNSRGYTGTLDCIIQLSRNGGLQNLFSGMSAKLLQTVLTAAFTFLTYEQIVAAVQRTYMSLVFQR</sequence>
<name>A0A7R9ZFS4_9STRA</name>
<feature type="transmembrane region" description="Helical" evidence="11">
    <location>
        <begin position="55"/>
        <end position="83"/>
    </location>
</feature>